<keyword evidence="3" id="KW-1185">Reference proteome</keyword>
<organism evidence="1">
    <name type="scientific">Guillardia theta (strain CCMP2712)</name>
    <name type="common">Cryptophyte</name>
    <dbReference type="NCBI Taxonomy" id="905079"/>
    <lineage>
        <taxon>Eukaryota</taxon>
        <taxon>Cryptophyceae</taxon>
        <taxon>Pyrenomonadales</taxon>
        <taxon>Geminigeraceae</taxon>
        <taxon>Guillardia</taxon>
    </lineage>
</organism>
<accession>L1JL56</accession>
<dbReference type="PaxDb" id="55529-EKX49233"/>
<evidence type="ECO:0000313" key="3">
    <source>
        <dbReference type="Proteomes" id="UP000011087"/>
    </source>
</evidence>
<dbReference type="EnsemblProtists" id="EKX49233">
    <property type="protein sequence ID" value="EKX49233"/>
    <property type="gene ID" value="GUITHDRAFT_151478"/>
</dbReference>
<evidence type="ECO:0000313" key="2">
    <source>
        <dbReference type="EnsemblProtists" id="EKX49233"/>
    </source>
</evidence>
<reference evidence="3" key="2">
    <citation type="submission" date="2012-11" db="EMBL/GenBank/DDBJ databases">
        <authorList>
            <person name="Kuo A."/>
            <person name="Curtis B.A."/>
            <person name="Tanifuji G."/>
            <person name="Burki F."/>
            <person name="Gruber A."/>
            <person name="Irimia M."/>
            <person name="Maruyama S."/>
            <person name="Arias M.C."/>
            <person name="Ball S.G."/>
            <person name="Gile G.H."/>
            <person name="Hirakawa Y."/>
            <person name="Hopkins J.F."/>
            <person name="Rensing S.A."/>
            <person name="Schmutz J."/>
            <person name="Symeonidi A."/>
            <person name="Elias M."/>
            <person name="Eveleigh R.J."/>
            <person name="Herman E.K."/>
            <person name="Klute M.J."/>
            <person name="Nakayama T."/>
            <person name="Obornik M."/>
            <person name="Reyes-Prieto A."/>
            <person name="Armbrust E.V."/>
            <person name="Aves S.J."/>
            <person name="Beiko R.G."/>
            <person name="Coutinho P."/>
            <person name="Dacks J.B."/>
            <person name="Durnford D.G."/>
            <person name="Fast N.M."/>
            <person name="Green B.R."/>
            <person name="Grisdale C."/>
            <person name="Hempe F."/>
            <person name="Henrissat B."/>
            <person name="Hoppner M.P."/>
            <person name="Ishida K.-I."/>
            <person name="Kim E."/>
            <person name="Koreny L."/>
            <person name="Kroth P.G."/>
            <person name="Liu Y."/>
            <person name="Malik S.-B."/>
            <person name="Maier U.G."/>
            <person name="McRose D."/>
            <person name="Mock T."/>
            <person name="Neilson J.A."/>
            <person name="Onodera N.T."/>
            <person name="Poole A.M."/>
            <person name="Pritham E.J."/>
            <person name="Richards T.A."/>
            <person name="Rocap G."/>
            <person name="Roy S.W."/>
            <person name="Sarai C."/>
            <person name="Schaack S."/>
            <person name="Shirato S."/>
            <person name="Slamovits C.H."/>
            <person name="Spencer D.F."/>
            <person name="Suzuki S."/>
            <person name="Worden A.Z."/>
            <person name="Zauner S."/>
            <person name="Barry K."/>
            <person name="Bell C."/>
            <person name="Bharti A.K."/>
            <person name="Crow J.A."/>
            <person name="Grimwood J."/>
            <person name="Kramer R."/>
            <person name="Lindquist E."/>
            <person name="Lucas S."/>
            <person name="Salamov A."/>
            <person name="McFadden G.I."/>
            <person name="Lane C.E."/>
            <person name="Keeling P.J."/>
            <person name="Gray M.W."/>
            <person name="Grigoriev I.V."/>
            <person name="Archibald J.M."/>
        </authorList>
    </citation>
    <scope>NUCLEOTIDE SEQUENCE</scope>
    <source>
        <strain evidence="3">CCMP2712</strain>
    </source>
</reference>
<dbReference type="EMBL" id="JH992982">
    <property type="protein sequence ID" value="EKX49233.1"/>
    <property type="molecule type" value="Genomic_DNA"/>
</dbReference>
<dbReference type="KEGG" id="gtt:GUITHDRAFT_151478"/>
<dbReference type="Proteomes" id="UP000011087">
    <property type="component" value="Unassembled WGS sequence"/>
</dbReference>
<protein>
    <submittedName>
        <fullName evidence="1 2">Uncharacterized protein</fullName>
    </submittedName>
</protein>
<evidence type="ECO:0000313" key="1">
    <source>
        <dbReference type="EMBL" id="EKX49233.1"/>
    </source>
</evidence>
<name>L1JL56_GUITC</name>
<gene>
    <name evidence="1" type="ORF">GUITHDRAFT_151478</name>
</gene>
<reference evidence="1 3" key="1">
    <citation type="journal article" date="2012" name="Nature">
        <title>Algal genomes reveal evolutionary mosaicism and the fate of nucleomorphs.</title>
        <authorList>
            <consortium name="DOE Joint Genome Institute"/>
            <person name="Curtis B.A."/>
            <person name="Tanifuji G."/>
            <person name="Burki F."/>
            <person name="Gruber A."/>
            <person name="Irimia M."/>
            <person name="Maruyama S."/>
            <person name="Arias M.C."/>
            <person name="Ball S.G."/>
            <person name="Gile G.H."/>
            <person name="Hirakawa Y."/>
            <person name="Hopkins J.F."/>
            <person name="Kuo A."/>
            <person name="Rensing S.A."/>
            <person name="Schmutz J."/>
            <person name="Symeonidi A."/>
            <person name="Elias M."/>
            <person name="Eveleigh R.J."/>
            <person name="Herman E.K."/>
            <person name="Klute M.J."/>
            <person name="Nakayama T."/>
            <person name="Obornik M."/>
            <person name="Reyes-Prieto A."/>
            <person name="Armbrust E.V."/>
            <person name="Aves S.J."/>
            <person name="Beiko R.G."/>
            <person name="Coutinho P."/>
            <person name="Dacks J.B."/>
            <person name="Durnford D.G."/>
            <person name="Fast N.M."/>
            <person name="Green B.R."/>
            <person name="Grisdale C.J."/>
            <person name="Hempel F."/>
            <person name="Henrissat B."/>
            <person name="Hoppner M.P."/>
            <person name="Ishida K."/>
            <person name="Kim E."/>
            <person name="Koreny L."/>
            <person name="Kroth P.G."/>
            <person name="Liu Y."/>
            <person name="Malik S.B."/>
            <person name="Maier U.G."/>
            <person name="McRose D."/>
            <person name="Mock T."/>
            <person name="Neilson J.A."/>
            <person name="Onodera N.T."/>
            <person name="Poole A.M."/>
            <person name="Pritham E.J."/>
            <person name="Richards T.A."/>
            <person name="Rocap G."/>
            <person name="Roy S.W."/>
            <person name="Sarai C."/>
            <person name="Schaack S."/>
            <person name="Shirato S."/>
            <person name="Slamovits C.H."/>
            <person name="Spencer D.F."/>
            <person name="Suzuki S."/>
            <person name="Worden A.Z."/>
            <person name="Zauner S."/>
            <person name="Barry K."/>
            <person name="Bell C."/>
            <person name="Bharti A.K."/>
            <person name="Crow J.A."/>
            <person name="Grimwood J."/>
            <person name="Kramer R."/>
            <person name="Lindquist E."/>
            <person name="Lucas S."/>
            <person name="Salamov A."/>
            <person name="McFadden G.I."/>
            <person name="Lane C.E."/>
            <person name="Keeling P.J."/>
            <person name="Gray M.W."/>
            <person name="Grigoriev I.V."/>
            <person name="Archibald J.M."/>
        </authorList>
    </citation>
    <scope>NUCLEOTIDE SEQUENCE</scope>
    <source>
        <strain evidence="1 3">CCMP2712</strain>
    </source>
</reference>
<sequence length="158" mass="17246">MSHCDAILKCTAALVEELSYDSDHVVRSIQLMNQARFYFATGEQVEWQIGELLQRSCVFADCSNDMLCKACSSCNLAFFQSLINDHKAAYEHSNKAMSCATDPCCLTSDEFVDSQEVRGRAARRDLTRAEGVLESNDSRVAGAGQSVALLGGGLHRGV</sequence>
<dbReference type="AlphaFoldDB" id="L1JL56"/>
<reference evidence="2" key="3">
    <citation type="submission" date="2015-06" db="UniProtKB">
        <authorList>
            <consortium name="EnsemblProtists"/>
        </authorList>
    </citation>
    <scope>IDENTIFICATION</scope>
</reference>
<proteinExistence type="predicted"/>
<dbReference type="RefSeq" id="XP_005836213.1">
    <property type="nucleotide sequence ID" value="XM_005836156.1"/>
</dbReference>
<dbReference type="GeneID" id="17305996"/>
<dbReference type="HOGENOM" id="CLU_1672605_0_0_1"/>